<dbReference type="InterPro" id="IPR001387">
    <property type="entry name" value="Cro/C1-type_HTH"/>
</dbReference>
<dbReference type="GO" id="GO:0003677">
    <property type="term" value="F:DNA binding"/>
    <property type="evidence" value="ECO:0007669"/>
    <property type="project" value="InterPro"/>
</dbReference>
<dbReference type="AlphaFoldDB" id="A7IKW4"/>
<dbReference type="EMBL" id="CP000781">
    <property type="protein sequence ID" value="ABS68657.1"/>
    <property type="molecule type" value="Genomic_DNA"/>
</dbReference>
<protein>
    <recommendedName>
        <fullName evidence="1">HTH cro/C1-type domain-containing protein</fullName>
    </recommendedName>
</protein>
<dbReference type="Gene3D" id="1.10.260.40">
    <property type="entry name" value="lambda repressor-like DNA-binding domains"/>
    <property type="match status" value="1"/>
</dbReference>
<evidence type="ECO:0000313" key="3">
    <source>
        <dbReference type="Proteomes" id="UP000002417"/>
    </source>
</evidence>
<dbReference type="eggNOG" id="COG1396">
    <property type="taxonomic scope" value="Bacteria"/>
</dbReference>
<proteinExistence type="predicted"/>
<dbReference type="STRING" id="78245.Xaut_3428"/>
<dbReference type="Pfam" id="PF01381">
    <property type="entry name" value="HTH_3"/>
    <property type="match status" value="1"/>
</dbReference>
<dbReference type="KEGG" id="xau:Xaut_3428"/>
<dbReference type="InterPro" id="IPR010982">
    <property type="entry name" value="Lambda_DNA-bd_dom_sf"/>
</dbReference>
<organism evidence="2 3">
    <name type="scientific">Xanthobacter autotrophicus (strain ATCC BAA-1158 / Py2)</name>
    <dbReference type="NCBI Taxonomy" id="78245"/>
    <lineage>
        <taxon>Bacteria</taxon>
        <taxon>Pseudomonadati</taxon>
        <taxon>Pseudomonadota</taxon>
        <taxon>Alphaproteobacteria</taxon>
        <taxon>Hyphomicrobiales</taxon>
        <taxon>Xanthobacteraceae</taxon>
        <taxon>Xanthobacter</taxon>
    </lineage>
</organism>
<dbReference type="SUPFAM" id="SSF47413">
    <property type="entry name" value="lambda repressor-like DNA-binding domains"/>
    <property type="match status" value="1"/>
</dbReference>
<dbReference type="CDD" id="cd00093">
    <property type="entry name" value="HTH_XRE"/>
    <property type="match status" value="1"/>
</dbReference>
<dbReference type="OrthoDB" id="4419620at2"/>
<dbReference type="Proteomes" id="UP000002417">
    <property type="component" value="Chromosome"/>
</dbReference>
<sequence>MDHSTLTGRQIAAARALVGLPQAEVAARANISVPTLKRMEASEGPAAGLANNVAAVMHALEAAGVIFVAENGEGPGVRLRKGPAT</sequence>
<accession>A7IKW4</accession>
<dbReference type="PROSITE" id="PS50943">
    <property type="entry name" value="HTH_CROC1"/>
    <property type="match status" value="1"/>
</dbReference>
<evidence type="ECO:0000259" key="1">
    <source>
        <dbReference type="PROSITE" id="PS50943"/>
    </source>
</evidence>
<name>A7IKW4_XANP2</name>
<dbReference type="HOGENOM" id="CLU_066192_28_1_5"/>
<dbReference type="PhylomeDB" id="A7IKW4"/>
<gene>
    <name evidence="2" type="ordered locus">Xaut_3428</name>
</gene>
<evidence type="ECO:0000313" key="2">
    <source>
        <dbReference type="EMBL" id="ABS68657.1"/>
    </source>
</evidence>
<feature type="domain" description="HTH cro/C1-type" evidence="1">
    <location>
        <begin position="11"/>
        <end position="40"/>
    </location>
</feature>
<keyword evidence="3" id="KW-1185">Reference proteome</keyword>
<reference evidence="2 3" key="1">
    <citation type="submission" date="2007-07" db="EMBL/GenBank/DDBJ databases">
        <title>Complete sequence of chromosome of Xanthobacter autotrophicus Py2.</title>
        <authorList>
            <consortium name="US DOE Joint Genome Institute"/>
            <person name="Copeland A."/>
            <person name="Lucas S."/>
            <person name="Lapidus A."/>
            <person name="Barry K."/>
            <person name="Glavina del Rio T."/>
            <person name="Hammon N."/>
            <person name="Israni S."/>
            <person name="Dalin E."/>
            <person name="Tice H."/>
            <person name="Pitluck S."/>
            <person name="Sims D."/>
            <person name="Brettin T."/>
            <person name="Bruce D."/>
            <person name="Detter J.C."/>
            <person name="Han C."/>
            <person name="Tapia R."/>
            <person name="Brainard J."/>
            <person name="Schmutz J."/>
            <person name="Larimer F."/>
            <person name="Land M."/>
            <person name="Hauser L."/>
            <person name="Kyrpides N."/>
            <person name="Kim E."/>
            <person name="Ensigns S.A."/>
            <person name="Richardson P."/>
        </authorList>
    </citation>
    <scope>NUCLEOTIDE SEQUENCE [LARGE SCALE GENOMIC DNA]</scope>
    <source>
        <strain evidence="3">ATCC BAA-1158 / Py2</strain>
    </source>
</reference>